<evidence type="ECO:0000256" key="2">
    <source>
        <dbReference type="ARBA" id="ARBA00013191"/>
    </source>
</evidence>
<dbReference type="OrthoDB" id="5334845at2759"/>
<comment type="similarity">
    <text evidence="1 4">Belongs to the thiolase-like superfamily. Beta-ketoacyl-ACP synthases family.</text>
</comment>
<accession>A0A0B2V5W3</accession>
<keyword evidence="7" id="KW-1185">Reference proteome</keyword>
<evidence type="ECO:0000256" key="4">
    <source>
        <dbReference type="RuleBase" id="RU003694"/>
    </source>
</evidence>
<dbReference type="SUPFAM" id="SSF53901">
    <property type="entry name" value="Thiolase-like"/>
    <property type="match status" value="1"/>
</dbReference>
<dbReference type="GO" id="GO:0004315">
    <property type="term" value="F:3-oxoacyl-[acyl-carrier-protein] synthase activity"/>
    <property type="evidence" value="ECO:0007669"/>
    <property type="project" value="UniProtKB-EC"/>
</dbReference>
<dbReference type="STRING" id="6265.A0A0B2V5W3"/>
<gene>
    <name evidence="6" type="primary">Oxsm</name>
    <name evidence="6" type="ORF">Tcan_06031</name>
</gene>
<organism evidence="6 7">
    <name type="scientific">Toxocara canis</name>
    <name type="common">Canine roundworm</name>
    <dbReference type="NCBI Taxonomy" id="6265"/>
    <lineage>
        <taxon>Eukaryota</taxon>
        <taxon>Metazoa</taxon>
        <taxon>Ecdysozoa</taxon>
        <taxon>Nematoda</taxon>
        <taxon>Chromadorea</taxon>
        <taxon>Rhabditida</taxon>
        <taxon>Spirurina</taxon>
        <taxon>Ascaridomorpha</taxon>
        <taxon>Ascaridoidea</taxon>
        <taxon>Toxocaridae</taxon>
        <taxon>Toxocara</taxon>
    </lineage>
</organism>
<evidence type="ECO:0000256" key="3">
    <source>
        <dbReference type="ARBA" id="ARBA00022679"/>
    </source>
</evidence>
<dbReference type="OMA" id="QIGHCLG"/>
<dbReference type="Pfam" id="PF00109">
    <property type="entry name" value="ketoacyl-synt"/>
    <property type="match status" value="1"/>
</dbReference>
<dbReference type="PANTHER" id="PTHR11712">
    <property type="entry name" value="POLYKETIDE SYNTHASE-RELATED"/>
    <property type="match status" value="1"/>
</dbReference>
<feature type="domain" description="Ketosynthase family 3 (KS3)" evidence="5">
    <location>
        <begin position="1"/>
        <end position="396"/>
    </location>
</feature>
<comment type="caution">
    <text evidence="6">The sequence shown here is derived from an EMBL/GenBank/DDBJ whole genome shotgun (WGS) entry which is preliminary data.</text>
</comment>
<dbReference type="EC" id="2.3.1.41" evidence="2"/>
<dbReference type="Proteomes" id="UP000031036">
    <property type="component" value="Unassembled WGS sequence"/>
</dbReference>
<dbReference type="InterPro" id="IPR014031">
    <property type="entry name" value="Ketoacyl_synth_C"/>
</dbReference>
<dbReference type="InterPro" id="IPR000794">
    <property type="entry name" value="Beta-ketoacyl_synthase"/>
</dbReference>
<keyword evidence="3 4" id="KW-0808">Transferase</keyword>
<protein>
    <recommendedName>
        <fullName evidence="2">beta-ketoacyl-[acyl-carrier-protein] synthase I</fullName>
        <ecNumber evidence="2">2.3.1.41</ecNumber>
    </recommendedName>
</protein>
<evidence type="ECO:0000259" key="5">
    <source>
        <dbReference type="PROSITE" id="PS52004"/>
    </source>
</evidence>
<dbReference type="Gene3D" id="3.40.47.10">
    <property type="match status" value="1"/>
</dbReference>
<dbReference type="EMBL" id="JPKZ01002389">
    <property type="protein sequence ID" value="KHN76948.1"/>
    <property type="molecule type" value="Genomic_DNA"/>
</dbReference>
<dbReference type="PANTHER" id="PTHR11712:SF336">
    <property type="entry name" value="3-OXOACYL-[ACYL-CARRIER-PROTEIN] SYNTHASE, MITOCHONDRIAL"/>
    <property type="match status" value="1"/>
</dbReference>
<evidence type="ECO:0000313" key="6">
    <source>
        <dbReference type="EMBL" id="KHN76948.1"/>
    </source>
</evidence>
<dbReference type="InterPro" id="IPR014030">
    <property type="entry name" value="Ketoacyl_synth_N"/>
</dbReference>
<dbReference type="InterPro" id="IPR016039">
    <property type="entry name" value="Thiolase-like"/>
</dbReference>
<dbReference type="SMART" id="SM00825">
    <property type="entry name" value="PKS_KS"/>
    <property type="match status" value="1"/>
</dbReference>
<dbReference type="Pfam" id="PF02801">
    <property type="entry name" value="Ketoacyl-synt_C"/>
    <property type="match status" value="1"/>
</dbReference>
<dbReference type="AlphaFoldDB" id="A0A0B2V5W3"/>
<reference evidence="6 7" key="1">
    <citation type="submission" date="2014-11" db="EMBL/GenBank/DDBJ databases">
        <title>Genetic blueprint of the zoonotic pathogen Toxocara canis.</title>
        <authorList>
            <person name="Zhu X.-Q."/>
            <person name="Korhonen P.K."/>
            <person name="Cai H."/>
            <person name="Young N.D."/>
            <person name="Nejsum P."/>
            <person name="von Samson-Himmelstjerna G."/>
            <person name="Boag P.R."/>
            <person name="Tan P."/>
            <person name="Li Q."/>
            <person name="Min J."/>
            <person name="Yang Y."/>
            <person name="Wang X."/>
            <person name="Fang X."/>
            <person name="Hall R.S."/>
            <person name="Hofmann A."/>
            <person name="Sternberg P.W."/>
            <person name="Jex A.R."/>
            <person name="Gasser R.B."/>
        </authorList>
    </citation>
    <scope>NUCLEOTIDE SEQUENCE [LARGE SCALE GENOMIC DNA]</scope>
    <source>
        <strain evidence="6">PN_DK_2014</strain>
    </source>
</reference>
<sequence>MNRVVITGIGVLSPFGVGKKLLFESLISAKVGLKYNNALKTIVGCIPEGTAPDQLDLSKWPKGERRKMSRGSLLALIAAEEAIKDSGLEEKDLLETGVDIGMGIADLELIAESANLIRDGKSHKVTPYFVPRILTNMPAGHVSIRYGMRGANLSSCTACATGLHAIGDASTFIAMGRAKKMLAGAVEGCINPIAITGFQRCRALSASGSRPFDRTRDGFILSEGAALLVLEKLEDAQERNAHIYAEVRGYGVAGDAFHLTLPAEDGVGGSLSMQRCLNDAHVNASDITYVNAHATSTPAGDRAEAHAIAALMPGVPVSSIKGHIGHTLGAAGAIEVAATAMCIDQKVIVGNVNLNETDINENVNLLRSPVDWEGRRIALVNSFGFGGSHATLCLFGF</sequence>
<dbReference type="PROSITE" id="PS52004">
    <property type="entry name" value="KS3_2"/>
    <property type="match status" value="1"/>
</dbReference>
<evidence type="ECO:0000256" key="1">
    <source>
        <dbReference type="ARBA" id="ARBA00008467"/>
    </source>
</evidence>
<proteinExistence type="inferred from homology"/>
<name>A0A0B2V5W3_TOXCA</name>
<dbReference type="GO" id="GO:0006633">
    <property type="term" value="P:fatty acid biosynthetic process"/>
    <property type="evidence" value="ECO:0007669"/>
    <property type="project" value="TreeGrafter"/>
</dbReference>
<evidence type="ECO:0000313" key="7">
    <source>
        <dbReference type="Proteomes" id="UP000031036"/>
    </source>
</evidence>
<dbReference type="CDD" id="cd00834">
    <property type="entry name" value="KAS_I_II"/>
    <property type="match status" value="1"/>
</dbReference>
<dbReference type="InterPro" id="IPR020841">
    <property type="entry name" value="PKS_Beta-ketoAc_synthase_dom"/>
</dbReference>
<dbReference type="GO" id="GO:0005739">
    <property type="term" value="C:mitochondrion"/>
    <property type="evidence" value="ECO:0007669"/>
    <property type="project" value="TreeGrafter"/>
</dbReference>